<gene>
    <name evidence="1" type="ORF">GEV33_012587</name>
</gene>
<protein>
    <submittedName>
        <fullName evidence="1">Uncharacterized protein</fullName>
    </submittedName>
</protein>
<sequence>MHKLLLQLEPKKCMEWYVTASKGDIQELLKLAQDEPRLVNRKQAPLHQKVVLSVPDPRLDKRFEKQTICPIALRYFQSRRINRLSYLRPLIPSPRVGPKTMGTTVPTLVYPMGAGSFLSNVDLAEMLKGVRITKRNSSAMTTLWGKQSVSFHGRFCLVLSFDLEIFVAPSVTDLGRSGIKLAKSRLAFDLYAISCKRYTAVSADGVLTYPEIAGDDDNCRIFCGGVPGGRRAPTLRCHFLSFYLMQPEKNTLFLAGPCKSYGTAAISVRFNSLSCRRGIRLAEIVASLSRFWDTGNSSSQLSPRQYRNLMKDKITARFIGGSPGPAYSDADRDSCFIGSFAERLCCRGQENGRRTGDSDNRAPAGQFRILSLILQVEGILYKRGVPAEPGDTTTFLPTRPEGLSLMFG</sequence>
<comment type="caution">
    <text evidence="1">The sequence shown here is derived from an EMBL/GenBank/DDBJ whole genome shotgun (WGS) entry which is preliminary data.</text>
</comment>
<evidence type="ECO:0000313" key="2">
    <source>
        <dbReference type="Proteomes" id="UP000719412"/>
    </source>
</evidence>
<dbReference type="AlphaFoldDB" id="A0A8J6L3D3"/>
<keyword evidence="2" id="KW-1185">Reference proteome</keyword>
<organism evidence="1 2">
    <name type="scientific">Tenebrio molitor</name>
    <name type="common">Yellow mealworm beetle</name>
    <dbReference type="NCBI Taxonomy" id="7067"/>
    <lineage>
        <taxon>Eukaryota</taxon>
        <taxon>Metazoa</taxon>
        <taxon>Ecdysozoa</taxon>
        <taxon>Arthropoda</taxon>
        <taxon>Hexapoda</taxon>
        <taxon>Insecta</taxon>
        <taxon>Pterygota</taxon>
        <taxon>Neoptera</taxon>
        <taxon>Endopterygota</taxon>
        <taxon>Coleoptera</taxon>
        <taxon>Polyphaga</taxon>
        <taxon>Cucujiformia</taxon>
        <taxon>Tenebrionidae</taxon>
        <taxon>Tenebrio</taxon>
    </lineage>
</organism>
<name>A0A8J6L3D3_TENMO</name>
<dbReference type="Proteomes" id="UP000719412">
    <property type="component" value="Unassembled WGS sequence"/>
</dbReference>
<evidence type="ECO:0000313" key="1">
    <source>
        <dbReference type="EMBL" id="KAH0810204.1"/>
    </source>
</evidence>
<reference evidence="1" key="1">
    <citation type="journal article" date="2020" name="J Insects Food Feed">
        <title>The yellow mealworm (Tenebrio molitor) genome: a resource for the emerging insects as food and feed industry.</title>
        <authorList>
            <person name="Eriksson T."/>
            <person name="Andere A."/>
            <person name="Kelstrup H."/>
            <person name="Emery V."/>
            <person name="Picard C."/>
        </authorList>
    </citation>
    <scope>NUCLEOTIDE SEQUENCE</scope>
    <source>
        <strain evidence="1">Stoneville</strain>
        <tissue evidence="1">Whole head</tissue>
    </source>
</reference>
<proteinExistence type="predicted"/>
<dbReference type="EMBL" id="JABDTM020027654">
    <property type="protein sequence ID" value="KAH0810204.1"/>
    <property type="molecule type" value="Genomic_DNA"/>
</dbReference>
<accession>A0A8J6L3D3</accession>
<reference evidence="1" key="2">
    <citation type="submission" date="2021-08" db="EMBL/GenBank/DDBJ databases">
        <authorList>
            <person name="Eriksson T."/>
        </authorList>
    </citation>
    <scope>NUCLEOTIDE SEQUENCE</scope>
    <source>
        <strain evidence="1">Stoneville</strain>
        <tissue evidence="1">Whole head</tissue>
    </source>
</reference>